<accession>E0UQN6</accession>
<evidence type="ECO:0000313" key="2">
    <source>
        <dbReference type="Proteomes" id="UP000007803"/>
    </source>
</evidence>
<reference evidence="2" key="1">
    <citation type="journal article" date="2010" name="Stand. Genomic Sci.">
        <title>Complete genome sequence of Sulfurimonas autotrophica type strain (OK10).</title>
        <authorList>
            <person name="Sikorski J."/>
            <person name="Munk C."/>
            <person name="Lapidus A."/>
            <person name="Djao O."/>
            <person name="Lucas S."/>
            <person name="Glavina Del Rio T."/>
            <person name="Nolan M."/>
            <person name="Tice H."/>
            <person name="Han C."/>
            <person name="Cheng J."/>
            <person name="Tapia R."/>
            <person name="Goodwin L."/>
            <person name="Pitluck S."/>
            <person name="Liolios K."/>
            <person name="Ivanova N."/>
            <person name="Mavromatis K."/>
            <person name="Mikhailova N."/>
            <person name="Pati A."/>
            <person name="Sims D."/>
            <person name="Meincke L."/>
            <person name="Brettin T."/>
            <person name="Detter J."/>
            <person name="Chen A."/>
            <person name="Palaniappan K."/>
            <person name="Land M."/>
            <person name="Hauser L."/>
            <person name="Chang Y."/>
            <person name="Jeffries C."/>
            <person name="Rohde M."/>
            <person name="Lang E."/>
            <person name="Spring S."/>
            <person name="Goker M."/>
            <person name="Woyke T."/>
            <person name="Bristow J."/>
            <person name="Eisen J."/>
            <person name="Markowitz V."/>
            <person name="Hugenholtz P."/>
            <person name="Kyrpides N."/>
            <person name="Klenk H."/>
        </authorList>
    </citation>
    <scope>NUCLEOTIDE SEQUENCE [LARGE SCALE GENOMIC DNA]</scope>
    <source>
        <strain evidence="2">ATCC BAA-671 / DSM 16294 / JCM 11897 / OK10</strain>
    </source>
</reference>
<evidence type="ECO:0000313" key="1">
    <source>
        <dbReference type="EMBL" id="ADN09908.1"/>
    </source>
</evidence>
<dbReference type="EMBL" id="CP002205">
    <property type="protein sequence ID" value="ADN09908.1"/>
    <property type="molecule type" value="Genomic_DNA"/>
</dbReference>
<sequence length="98" mass="11561">MTKNKIKELLSITMIIFSLFLFATPSVDTSFFDASSEKVLDLENETEQEHDEEKKEFTLFNTFSFYRLFTCKQKPVYHVCLQSYHNNLSLFKPPILHS</sequence>
<dbReference type="STRING" id="563040.Saut_1864"/>
<protein>
    <submittedName>
        <fullName evidence="1">Uncharacterized protein</fullName>
    </submittedName>
</protein>
<keyword evidence="2" id="KW-1185">Reference proteome</keyword>
<dbReference type="HOGENOM" id="CLU_2332585_0_0_7"/>
<proteinExistence type="predicted"/>
<dbReference type="RefSeq" id="WP_013327661.1">
    <property type="nucleotide sequence ID" value="NC_014506.1"/>
</dbReference>
<dbReference type="AlphaFoldDB" id="E0UQN6"/>
<dbReference type="Proteomes" id="UP000007803">
    <property type="component" value="Chromosome"/>
</dbReference>
<dbReference type="KEGG" id="sua:Saut_1864"/>
<gene>
    <name evidence="1" type="ordered locus">Saut_1864</name>
</gene>
<name>E0UQN6_SULAO</name>
<organism evidence="1 2">
    <name type="scientific">Sulfurimonas autotrophica (strain ATCC BAA-671 / DSM 16294 / JCM 11897 / OK10)</name>
    <dbReference type="NCBI Taxonomy" id="563040"/>
    <lineage>
        <taxon>Bacteria</taxon>
        <taxon>Pseudomonadati</taxon>
        <taxon>Campylobacterota</taxon>
        <taxon>Epsilonproteobacteria</taxon>
        <taxon>Campylobacterales</taxon>
        <taxon>Sulfurimonadaceae</taxon>
        <taxon>Sulfurimonas</taxon>
    </lineage>
</organism>